<name>A0A7Y9E0I4_9PSEU</name>
<keyword evidence="1 4" id="KW-0378">Hydrolase</keyword>
<dbReference type="RefSeq" id="WP_179796249.1">
    <property type="nucleotide sequence ID" value="NZ_BAABHP010000019.1"/>
</dbReference>
<dbReference type="PANTHER" id="PTHR14226:SF57">
    <property type="entry name" value="BLR7027 PROTEIN"/>
    <property type="match status" value="1"/>
</dbReference>
<keyword evidence="3 4" id="KW-0443">Lipid metabolism</keyword>
<dbReference type="InterPro" id="IPR050301">
    <property type="entry name" value="NTE"/>
</dbReference>
<dbReference type="SUPFAM" id="SSF52151">
    <property type="entry name" value="FabD/lysophospholipase-like"/>
    <property type="match status" value="1"/>
</dbReference>
<accession>A0A7Y9E0I4</accession>
<dbReference type="AlphaFoldDB" id="A0A7Y9E0I4"/>
<dbReference type="Gene3D" id="3.40.1090.10">
    <property type="entry name" value="Cytosolic phospholipase A2 catalytic domain"/>
    <property type="match status" value="2"/>
</dbReference>
<dbReference type="Pfam" id="PF01734">
    <property type="entry name" value="Patatin"/>
    <property type="match status" value="1"/>
</dbReference>
<sequence length="290" mass="28886">MSAAQQPGRTALVLGGGGVTGIAWEIGVLAGLRAAGGPSAAALDAPALVVGTSAGSVVGTLVAAAADTGPGWDLADALAAQHAPSTTEMPRDVDLDALVERMAAASSDDPLEARRGVGELALGVDRSVSDERRAAVAARLPVHDWPATPLRVTAVDAHSGELVVFDAAAGVALDDAVAASCAVPGVWPVVPIGDRLFMDGGIASLCHATLAAGHDRVVVLVPFPAAGGAGTRPLDDELAHLRETGAELVVIGPDPDYLAGPGRAALDPAGRPAAADLGYRLGRSIGEDRT</sequence>
<evidence type="ECO:0000256" key="4">
    <source>
        <dbReference type="PROSITE-ProRule" id="PRU01161"/>
    </source>
</evidence>
<feature type="domain" description="PNPLA" evidence="5">
    <location>
        <begin position="12"/>
        <end position="213"/>
    </location>
</feature>
<comment type="caution">
    <text evidence="6">The sequence shown here is derived from an EMBL/GenBank/DDBJ whole genome shotgun (WGS) entry which is preliminary data.</text>
</comment>
<evidence type="ECO:0000256" key="3">
    <source>
        <dbReference type="ARBA" id="ARBA00023098"/>
    </source>
</evidence>
<dbReference type="PROSITE" id="PS51635">
    <property type="entry name" value="PNPLA"/>
    <property type="match status" value="1"/>
</dbReference>
<dbReference type="PANTHER" id="PTHR14226">
    <property type="entry name" value="NEUROPATHY TARGET ESTERASE/SWISS CHEESE D.MELANOGASTER"/>
    <property type="match status" value="1"/>
</dbReference>
<feature type="short sequence motif" description="GXGXXG" evidence="4">
    <location>
        <begin position="16"/>
        <end position="21"/>
    </location>
</feature>
<evidence type="ECO:0000256" key="2">
    <source>
        <dbReference type="ARBA" id="ARBA00022963"/>
    </source>
</evidence>
<feature type="short sequence motif" description="GXSXG" evidence="4">
    <location>
        <begin position="51"/>
        <end position="55"/>
    </location>
</feature>
<evidence type="ECO:0000313" key="6">
    <source>
        <dbReference type="EMBL" id="NYD38861.1"/>
    </source>
</evidence>
<organism evidence="6 7">
    <name type="scientific">Actinomycetospora corticicola</name>
    <dbReference type="NCBI Taxonomy" id="663602"/>
    <lineage>
        <taxon>Bacteria</taxon>
        <taxon>Bacillati</taxon>
        <taxon>Actinomycetota</taxon>
        <taxon>Actinomycetes</taxon>
        <taxon>Pseudonocardiales</taxon>
        <taxon>Pseudonocardiaceae</taxon>
        <taxon>Actinomycetospora</taxon>
    </lineage>
</organism>
<keyword evidence="7" id="KW-1185">Reference proteome</keyword>
<dbReference type="EMBL" id="JACCBN010000001">
    <property type="protein sequence ID" value="NYD38861.1"/>
    <property type="molecule type" value="Genomic_DNA"/>
</dbReference>
<dbReference type="Proteomes" id="UP000535890">
    <property type="component" value="Unassembled WGS sequence"/>
</dbReference>
<protein>
    <submittedName>
        <fullName evidence="6">NTE family protein</fullName>
    </submittedName>
</protein>
<gene>
    <name evidence="6" type="ORF">BJ983_004963</name>
</gene>
<dbReference type="GO" id="GO:0016042">
    <property type="term" value="P:lipid catabolic process"/>
    <property type="evidence" value="ECO:0007669"/>
    <property type="project" value="UniProtKB-UniRule"/>
</dbReference>
<evidence type="ECO:0000259" key="5">
    <source>
        <dbReference type="PROSITE" id="PS51635"/>
    </source>
</evidence>
<proteinExistence type="predicted"/>
<dbReference type="InterPro" id="IPR016035">
    <property type="entry name" value="Acyl_Trfase/lysoPLipase"/>
</dbReference>
<dbReference type="GO" id="GO:0016787">
    <property type="term" value="F:hydrolase activity"/>
    <property type="evidence" value="ECO:0007669"/>
    <property type="project" value="UniProtKB-UniRule"/>
</dbReference>
<keyword evidence="2 4" id="KW-0442">Lipid degradation</keyword>
<evidence type="ECO:0000313" key="7">
    <source>
        <dbReference type="Proteomes" id="UP000535890"/>
    </source>
</evidence>
<reference evidence="6 7" key="1">
    <citation type="submission" date="2020-07" db="EMBL/GenBank/DDBJ databases">
        <title>Sequencing the genomes of 1000 actinobacteria strains.</title>
        <authorList>
            <person name="Klenk H.-P."/>
        </authorList>
    </citation>
    <scope>NUCLEOTIDE SEQUENCE [LARGE SCALE GENOMIC DNA]</scope>
    <source>
        <strain evidence="6 7">DSM 45772</strain>
    </source>
</reference>
<feature type="short sequence motif" description="DGA/G" evidence="4">
    <location>
        <begin position="199"/>
        <end position="201"/>
    </location>
</feature>
<evidence type="ECO:0000256" key="1">
    <source>
        <dbReference type="ARBA" id="ARBA00022801"/>
    </source>
</evidence>
<feature type="active site" description="Nucleophile" evidence="4">
    <location>
        <position position="53"/>
    </location>
</feature>
<feature type="active site" description="Proton acceptor" evidence="4">
    <location>
        <position position="199"/>
    </location>
</feature>
<dbReference type="InterPro" id="IPR002641">
    <property type="entry name" value="PNPLA_dom"/>
</dbReference>